<sequence length="798" mass="90804">LGNPTKFISALLTFFSRAQDEAISPPELLKFAKRQKSAELTEVARAYQTYQDLKITNSVLDFGDLITFTVNLFRTRPPVLKKYQSQFQHILVDEFQDTNYAQYQLIKLLAPSGSAGSAGPNLVVVSDDDQAIYAWRGAALTNVLNFKADYPQAKVVTLVKNYRSFKPILTAAYNLIQHNNPNRLEVKLKINKQLQATRTRKTPPQPQILELPIEFAEVDWIITHILELVARANYTYKDFAILTRANSQLEPFVLALRRAGLPYQLIGNRGLFDQESIRHLIFFLKIVVNPHDSLSLFQLLHHPAFTFTPDTIFSLMHQAHHHHLSLWQTLRQSPSDYQSIIGLVTQAQTEGLTDSPAKILYTFLQATRYIKYLLDQATVDSQLAIQNINLFLNLVKPFTTILELVEFLNLLLEAGANPAQAEIEDIDTIRLITVHSAKGLEFPVVFMPSLVAGRFPAINRRDPIEFPDDLVKEKLLSADTDIAEERRLFYVGLTRARDHLYLTWAKDYGGVRARRPSGFLVETKLPSTTITDVNLPLLAVAPPPAPIIKLPHRTIKLEHLSYSQIDTFKACPLKYKYRYVLKVPAAPYHTLSFGQSLHATLRHFHQLELQGSQPALKDLLKLYRHHFRPEGYDSPAHKQARFRSGRQALHRYFAVYRQLLSQPLELETSFRLRIAGVPLIGTIDRIDQTPTGLEIVDYKTGQSQTKKQVDIDEQLTIYALGAKQALNMDINVLSLYFLESNQKVSTARSAADLSNYHKHLEQVVHQIQTSDFPAKPGYPFPCNFCEYNSICPFAAKKR</sequence>
<dbReference type="InterPro" id="IPR013986">
    <property type="entry name" value="DExx_box_DNA_helicase_dom_sf"/>
</dbReference>
<keyword evidence="11" id="KW-0413">Isomerase</keyword>
<dbReference type="Proteomes" id="UP000177324">
    <property type="component" value="Unassembled WGS sequence"/>
</dbReference>
<accession>A0A1G1VQC7</accession>
<dbReference type="InterPro" id="IPR014016">
    <property type="entry name" value="UvrD-like_ATP-bd"/>
</dbReference>
<evidence type="ECO:0000256" key="10">
    <source>
        <dbReference type="ARBA" id="ARBA00023204"/>
    </source>
</evidence>
<dbReference type="InterPro" id="IPR000212">
    <property type="entry name" value="DNA_helicase_UvrD/REP"/>
</dbReference>
<gene>
    <name evidence="18" type="ORF">A2784_01360</name>
</gene>
<evidence type="ECO:0000256" key="13">
    <source>
        <dbReference type="ARBA" id="ARBA00034808"/>
    </source>
</evidence>
<keyword evidence="8 15" id="KW-0067">ATP-binding</keyword>
<dbReference type="Gene3D" id="1.10.486.10">
    <property type="entry name" value="PCRA, domain 4"/>
    <property type="match status" value="1"/>
</dbReference>
<evidence type="ECO:0000256" key="12">
    <source>
        <dbReference type="ARBA" id="ARBA00034617"/>
    </source>
</evidence>
<dbReference type="InterPro" id="IPR014017">
    <property type="entry name" value="DNA_helicase_UvrD-like_C"/>
</dbReference>
<proteinExistence type="inferred from homology"/>
<dbReference type="GO" id="GO:0043138">
    <property type="term" value="F:3'-5' DNA helicase activity"/>
    <property type="evidence" value="ECO:0007669"/>
    <property type="project" value="UniProtKB-EC"/>
</dbReference>
<dbReference type="GO" id="GO:0003677">
    <property type="term" value="F:DNA binding"/>
    <property type="evidence" value="ECO:0007669"/>
    <property type="project" value="UniProtKB-KW"/>
</dbReference>
<keyword evidence="6 15" id="KW-0347">Helicase</keyword>
<dbReference type="GO" id="GO:0004527">
    <property type="term" value="F:exonuclease activity"/>
    <property type="evidence" value="ECO:0007669"/>
    <property type="project" value="UniProtKB-KW"/>
</dbReference>
<evidence type="ECO:0000256" key="9">
    <source>
        <dbReference type="ARBA" id="ARBA00023125"/>
    </source>
</evidence>
<feature type="domain" description="UvrD-like helicase C-terminal" evidence="17">
    <location>
        <begin position="166"/>
        <end position="439"/>
    </location>
</feature>
<dbReference type="EMBL" id="MHCH01000021">
    <property type="protein sequence ID" value="OGY17534.1"/>
    <property type="molecule type" value="Genomic_DNA"/>
</dbReference>
<name>A0A1G1VQC7_9BACT</name>
<keyword evidence="9" id="KW-0238">DNA-binding</keyword>
<evidence type="ECO:0000259" key="17">
    <source>
        <dbReference type="PROSITE" id="PS51217"/>
    </source>
</evidence>
<dbReference type="CDD" id="cd18807">
    <property type="entry name" value="SF1_C_UvrD"/>
    <property type="match status" value="1"/>
</dbReference>
<dbReference type="Gene3D" id="1.10.10.160">
    <property type="match status" value="1"/>
</dbReference>
<keyword evidence="7" id="KW-0269">Exonuclease</keyword>
<dbReference type="InterPro" id="IPR038726">
    <property type="entry name" value="PDDEXK_AddAB-type"/>
</dbReference>
<dbReference type="CDD" id="cd17932">
    <property type="entry name" value="DEXQc_UvrD"/>
    <property type="match status" value="1"/>
</dbReference>
<organism evidence="18 19">
    <name type="scientific">Candidatus Chisholmbacteria bacterium RIFCSPHIGHO2_01_FULL_48_12</name>
    <dbReference type="NCBI Taxonomy" id="1797589"/>
    <lineage>
        <taxon>Bacteria</taxon>
        <taxon>Candidatus Chisholmiibacteriota</taxon>
    </lineage>
</organism>
<protein>
    <recommendedName>
        <fullName evidence="13">DNA 3'-5' helicase</fullName>
        <ecNumber evidence="13">5.6.2.4</ecNumber>
    </recommendedName>
</protein>
<dbReference type="AlphaFoldDB" id="A0A1G1VQC7"/>
<evidence type="ECO:0000256" key="15">
    <source>
        <dbReference type="PROSITE-ProRule" id="PRU00560"/>
    </source>
</evidence>
<dbReference type="Gene3D" id="3.40.50.300">
    <property type="entry name" value="P-loop containing nucleotide triphosphate hydrolases"/>
    <property type="match status" value="2"/>
</dbReference>
<dbReference type="PANTHER" id="PTHR11070">
    <property type="entry name" value="UVRD / RECB / PCRA DNA HELICASE FAMILY MEMBER"/>
    <property type="match status" value="1"/>
</dbReference>
<dbReference type="PANTHER" id="PTHR11070:SF2">
    <property type="entry name" value="ATP-DEPENDENT DNA HELICASE SRS2"/>
    <property type="match status" value="1"/>
</dbReference>
<evidence type="ECO:0000256" key="2">
    <source>
        <dbReference type="ARBA" id="ARBA00022722"/>
    </source>
</evidence>
<evidence type="ECO:0000256" key="4">
    <source>
        <dbReference type="ARBA" id="ARBA00022763"/>
    </source>
</evidence>
<evidence type="ECO:0000313" key="19">
    <source>
        <dbReference type="Proteomes" id="UP000177324"/>
    </source>
</evidence>
<comment type="catalytic activity">
    <reaction evidence="14">
        <text>ATP + H2O = ADP + phosphate + H(+)</text>
        <dbReference type="Rhea" id="RHEA:13065"/>
        <dbReference type="ChEBI" id="CHEBI:15377"/>
        <dbReference type="ChEBI" id="CHEBI:15378"/>
        <dbReference type="ChEBI" id="CHEBI:30616"/>
        <dbReference type="ChEBI" id="CHEBI:43474"/>
        <dbReference type="ChEBI" id="CHEBI:456216"/>
        <dbReference type="EC" id="5.6.2.4"/>
    </reaction>
</comment>
<dbReference type="EC" id="5.6.2.4" evidence="13"/>
<dbReference type="STRING" id="1797589.A2784_01360"/>
<dbReference type="Pfam" id="PF00580">
    <property type="entry name" value="UvrD-helicase"/>
    <property type="match status" value="1"/>
</dbReference>
<comment type="caution">
    <text evidence="18">The sequence shown here is derived from an EMBL/GenBank/DDBJ whole genome shotgun (WGS) entry which is preliminary data.</text>
</comment>
<evidence type="ECO:0000256" key="6">
    <source>
        <dbReference type="ARBA" id="ARBA00022806"/>
    </source>
</evidence>
<keyword evidence="3 15" id="KW-0547">Nucleotide-binding</keyword>
<evidence type="ECO:0000256" key="8">
    <source>
        <dbReference type="ARBA" id="ARBA00022840"/>
    </source>
</evidence>
<evidence type="ECO:0000256" key="3">
    <source>
        <dbReference type="ARBA" id="ARBA00022741"/>
    </source>
</evidence>
<dbReference type="GO" id="GO:0000725">
    <property type="term" value="P:recombinational repair"/>
    <property type="evidence" value="ECO:0007669"/>
    <property type="project" value="TreeGrafter"/>
</dbReference>
<evidence type="ECO:0000256" key="5">
    <source>
        <dbReference type="ARBA" id="ARBA00022801"/>
    </source>
</evidence>
<dbReference type="InterPro" id="IPR011604">
    <property type="entry name" value="PDDEXK-like_dom_sf"/>
</dbReference>
<keyword evidence="10" id="KW-0234">DNA repair</keyword>
<reference evidence="18 19" key="1">
    <citation type="journal article" date="2016" name="Nat. Commun.">
        <title>Thousands of microbial genomes shed light on interconnected biogeochemical processes in an aquifer system.</title>
        <authorList>
            <person name="Anantharaman K."/>
            <person name="Brown C.T."/>
            <person name="Hug L.A."/>
            <person name="Sharon I."/>
            <person name="Castelle C.J."/>
            <person name="Probst A.J."/>
            <person name="Thomas B.C."/>
            <person name="Singh A."/>
            <person name="Wilkins M.J."/>
            <person name="Karaoz U."/>
            <person name="Brodie E.L."/>
            <person name="Williams K.H."/>
            <person name="Hubbard S.S."/>
            <person name="Banfield J.F."/>
        </authorList>
    </citation>
    <scope>NUCLEOTIDE SEQUENCE [LARGE SCALE GENOMIC DNA]</scope>
</reference>
<dbReference type="PROSITE" id="PS51217">
    <property type="entry name" value="UVRD_HELICASE_CTER"/>
    <property type="match status" value="1"/>
</dbReference>
<dbReference type="SUPFAM" id="SSF52980">
    <property type="entry name" value="Restriction endonuclease-like"/>
    <property type="match status" value="1"/>
</dbReference>
<keyword evidence="4" id="KW-0227">DNA damage</keyword>
<dbReference type="Pfam" id="PF12705">
    <property type="entry name" value="PDDEXK_1"/>
    <property type="match status" value="1"/>
</dbReference>
<evidence type="ECO:0000256" key="14">
    <source>
        <dbReference type="ARBA" id="ARBA00048988"/>
    </source>
</evidence>
<dbReference type="GO" id="GO:0005524">
    <property type="term" value="F:ATP binding"/>
    <property type="evidence" value="ECO:0007669"/>
    <property type="project" value="UniProtKB-UniRule"/>
</dbReference>
<evidence type="ECO:0000256" key="7">
    <source>
        <dbReference type="ARBA" id="ARBA00022839"/>
    </source>
</evidence>
<evidence type="ECO:0000256" key="1">
    <source>
        <dbReference type="ARBA" id="ARBA00009922"/>
    </source>
</evidence>
<feature type="domain" description="UvrD-like helicase ATP-binding" evidence="16">
    <location>
        <begin position="1"/>
        <end position="165"/>
    </location>
</feature>
<dbReference type="InterPro" id="IPR027417">
    <property type="entry name" value="P-loop_NTPase"/>
</dbReference>
<dbReference type="SUPFAM" id="SSF52540">
    <property type="entry name" value="P-loop containing nucleoside triphosphate hydrolases"/>
    <property type="match status" value="1"/>
</dbReference>
<dbReference type="InterPro" id="IPR011335">
    <property type="entry name" value="Restrct_endonuc-II-like"/>
</dbReference>
<evidence type="ECO:0000256" key="11">
    <source>
        <dbReference type="ARBA" id="ARBA00023235"/>
    </source>
</evidence>
<comment type="caution">
    <text evidence="15">Lacks conserved residue(s) required for the propagation of feature annotation.</text>
</comment>
<dbReference type="Gene3D" id="3.90.320.10">
    <property type="match status" value="1"/>
</dbReference>
<evidence type="ECO:0000259" key="16">
    <source>
        <dbReference type="PROSITE" id="PS51198"/>
    </source>
</evidence>
<keyword evidence="2" id="KW-0540">Nuclease</keyword>
<evidence type="ECO:0000313" key="18">
    <source>
        <dbReference type="EMBL" id="OGY17534.1"/>
    </source>
</evidence>
<feature type="non-terminal residue" evidence="18">
    <location>
        <position position="1"/>
    </location>
</feature>
<dbReference type="PROSITE" id="PS51198">
    <property type="entry name" value="UVRD_HELICASE_ATP_BIND"/>
    <property type="match status" value="1"/>
</dbReference>
<comment type="similarity">
    <text evidence="1">Belongs to the helicase family. UvrD subfamily.</text>
</comment>
<dbReference type="Pfam" id="PF13361">
    <property type="entry name" value="UvrD_C"/>
    <property type="match status" value="1"/>
</dbReference>
<keyword evidence="5 15" id="KW-0378">Hydrolase</keyword>
<comment type="catalytic activity">
    <reaction evidence="12">
        <text>Couples ATP hydrolysis with the unwinding of duplex DNA by translocating in the 3'-5' direction.</text>
        <dbReference type="EC" id="5.6.2.4"/>
    </reaction>
</comment>